<name>A0A8H5H9T5_9AGAR</name>
<organism evidence="2 3">
    <name type="scientific">Collybiopsis confluens</name>
    <dbReference type="NCBI Taxonomy" id="2823264"/>
    <lineage>
        <taxon>Eukaryota</taxon>
        <taxon>Fungi</taxon>
        <taxon>Dikarya</taxon>
        <taxon>Basidiomycota</taxon>
        <taxon>Agaricomycotina</taxon>
        <taxon>Agaricomycetes</taxon>
        <taxon>Agaricomycetidae</taxon>
        <taxon>Agaricales</taxon>
        <taxon>Marasmiineae</taxon>
        <taxon>Omphalotaceae</taxon>
        <taxon>Collybiopsis</taxon>
    </lineage>
</organism>
<feature type="compositionally biased region" description="Polar residues" evidence="1">
    <location>
        <begin position="52"/>
        <end position="64"/>
    </location>
</feature>
<sequence>MNTPLPNSPKTSKATTYSRKQKRKRDHSEDVENRSAHESESETERVAKPANKSPNTSKKQLTNMSVSLNGFSSLTSNTLKFIRQPPESTVPTASRSTGSSKRSRVDSGAPDNTSVKSKKGHVRVSPSIASLKNVQLSTTSTPPSSKKPASVRGHKLVSSISKRQVAPSESDFDDGASVTDSIVPTNRVRRTEEERIEYFKNQPECSSLEPNRVKCTRCQKYVALGNKTSYNVRPWEKHRARCDLKPAVEHQASPEAVDEEVPVTPRMRTTEEERKGILLADPNVQEVEADRVLCKKCSKWIRLSTSRAYLLANWKQHIKACGAPVPGSRVATAARKLQLVNDEQVKSFSVNSVICNSCNTTVELTKDVDYNLTLWDEHKTACEGPKSGSVPFPTKSPSSVGSSSTVVVQGQPAPRGVKRSLEETEAELSKDDPDARPQIRLRTEDYVAPTEEPPSVLGWFMIPFKSFVRGFRESMGKGASAPVLNTPPNTSTA</sequence>
<accession>A0A8H5H9T5</accession>
<feature type="compositionally biased region" description="Basic and acidic residues" evidence="1">
    <location>
        <begin position="419"/>
        <end position="438"/>
    </location>
</feature>
<comment type="caution">
    <text evidence="2">The sequence shown here is derived from an EMBL/GenBank/DDBJ whole genome shotgun (WGS) entry which is preliminary data.</text>
</comment>
<dbReference type="Proteomes" id="UP000518752">
    <property type="component" value="Unassembled WGS sequence"/>
</dbReference>
<proteinExistence type="predicted"/>
<dbReference type="EMBL" id="JAACJN010000070">
    <property type="protein sequence ID" value="KAF5379362.1"/>
    <property type="molecule type" value="Genomic_DNA"/>
</dbReference>
<reference evidence="2 3" key="1">
    <citation type="journal article" date="2020" name="ISME J.">
        <title>Uncovering the hidden diversity of litter-decomposition mechanisms in mushroom-forming fungi.</title>
        <authorList>
            <person name="Floudas D."/>
            <person name="Bentzer J."/>
            <person name="Ahren D."/>
            <person name="Johansson T."/>
            <person name="Persson P."/>
            <person name="Tunlid A."/>
        </authorList>
    </citation>
    <scope>NUCLEOTIDE SEQUENCE [LARGE SCALE GENOMIC DNA]</scope>
    <source>
        <strain evidence="2 3">CBS 406.79</strain>
    </source>
</reference>
<keyword evidence="3" id="KW-1185">Reference proteome</keyword>
<dbReference type="OrthoDB" id="3262173at2759"/>
<feature type="compositionally biased region" description="Polar residues" evidence="1">
    <location>
        <begin position="86"/>
        <end position="100"/>
    </location>
</feature>
<feature type="compositionally biased region" description="Low complexity" evidence="1">
    <location>
        <begin position="396"/>
        <end position="412"/>
    </location>
</feature>
<feature type="compositionally biased region" description="Polar residues" evidence="1">
    <location>
        <begin position="1"/>
        <end position="18"/>
    </location>
</feature>
<evidence type="ECO:0000313" key="2">
    <source>
        <dbReference type="EMBL" id="KAF5379362.1"/>
    </source>
</evidence>
<feature type="compositionally biased region" description="Polar residues" evidence="1">
    <location>
        <begin position="127"/>
        <end position="136"/>
    </location>
</feature>
<feature type="region of interest" description="Disordered" evidence="1">
    <location>
        <begin position="79"/>
        <end position="179"/>
    </location>
</feature>
<evidence type="ECO:0000256" key="1">
    <source>
        <dbReference type="SAM" id="MobiDB-lite"/>
    </source>
</evidence>
<feature type="compositionally biased region" description="Basic and acidic residues" evidence="1">
    <location>
        <begin position="26"/>
        <end position="47"/>
    </location>
</feature>
<feature type="region of interest" description="Disordered" evidence="1">
    <location>
        <begin position="384"/>
        <end position="438"/>
    </location>
</feature>
<gene>
    <name evidence="2" type="ORF">D9757_007611</name>
</gene>
<feature type="region of interest" description="Disordered" evidence="1">
    <location>
        <begin position="1"/>
        <end position="64"/>
    </location>
</feature>
<evidence type="ECO:0000313" key="3">
    <source>
        <dbReference type="Proteomes" id="UP000518752"/>
    </source>
</evidence>
<dbReference type="AlphaFoldDB" id="A0A8H5H9T5"/>
<protein>
    <submittedName>
        <fullName evidence="2">Uncharacterized protein</fullName>
    </submittedName>
</protein>
<feature type="compositionally biased region" description="Low complexity" evidence="1">
    <location>
        <begin position="137"/>
        <end position="148"/>
    </location>
</feature>